<protein>
    <submittedName>
        <fullName evidence="1">DUF4192 family protein</fullName>
    </submittedName>
</protein>
<dbReference type="Pfam" id="PF13830">
    <property type="entry name" value="DUF4192"/>
    <property type="match status" value="1"/>
</dbReference>
<proteinExistence type="predicted"/>
<reference evidence="1 2" key="1">
    <citation type="submission" date="2019-07" db="EMBL/GenBank/DDBJ databases">
        <title>complete genome sequencing of Ornithinimicrobium sp. H23M54.</title>
        <authorList>
            <person name="Bae J.-W."/>
            <person name="Lee S.-Y."/>
        </authorList>
    </citation>
    <scope>NUCLEOTIDE SEQUENCE [LARGE SCALE GENOMIC DNA]</scope>
    <source>
        <strain evidence="1 2">H23M54</strain>
    </source>
</reference>
<dbReference type="RefSeq" id="WP_143782958.1">
    <property type="nucleotide sequence ID" value="NZ_CP041616.1"/>
</dbReference>
<dbReference type="AlphaFoldDB" id="A0A516G9T2"/>
<organism evidence="1 2">
    <name type="scientific">Ornithinimicrobium ciconiae</name>
    <dbReference type="NCBI Taxonomy" id="2594265"/>
    <lineage>
        <taxon>Bacteria</taxon>
        <taxon>Bacillati</taxon>
        <taxon>Actinomycetota</taxon>
        <taxon>Actinomycetes</taxon>
        <taxon>Micrococcales</taxon>
        <taxon>Ornithinimicrobiaceae</taxon>
        <taxon>Ornithinimicrobium</taxon>
    </lineage>
</organism>
<gene>
    <name evidence="1" type="ORF">FNH13_07930</name>
</gene>
<sequence length="377" mass="40265">MTTTDIRVRGMAELIATVPLQLGYRPERSLVLIFLEGPDEGSPSARPAGRIRLICRMDLPEDAGAFEETLEAIHQIVWQHQPGLVGALSYEADEDATAILAAVASTCVSLGSGVYQLARVRSTRWLALCPGQDDPGVWRELPSTDRVPAAAELIWHGACTGPSREELTAVIRGGDATGQASLAEEIEAYLTRFAAALPDDGSAGTGPRSGPAGKPQVADRFLERAALAWRRLLDPTPEGPAVTDLPPAVVAQGLVFLWDRGFRDALIAWVAPGQLGPGLLPPDVLAAFVRHLPVSRLRDRARLDRLVTLCGLVRDDCAAPILTVTGQVAWAINQGTVANIAIERAREVDPDYHLAVLTNDLLRAAIPPPPGPFVRGA</sequence>
<accession>A0A516G9T2</accession>
<keyword evidence="2" id="KW-1185">Reference proteome</keyword>
<dbReference type="InterPro" id="IPR025447">
    <property type="entry name" value="DUF4192"/>
</dbReference>
<dbReference type="KEGG" id="orz:FNH13_07930"/>
<dbReference type="EMBL" id="CP041616">
    <property type="protein sequence ID" value="QDO88283.1"/>
    <property type="molecule type" value="Genomic_DNA"/>
</dbReference>
<name>A0A516G9T2_9MICO</name>
<dbReference type="OrthoDB" id="4954868at2"/>
<evidence type="ECO:0000313" key="2">
    <source>
        <dbReference type="Proteomes" id="UP000315395"/>
    </source>
</evidence>
<dbReference type="Proteomes" id="UP000315395">
    <property type="component" value="Chromosome"/>
</dbReference>
<evidence type="ECO:0000313" key="1">
    <source>
        <dbReference type="EMBL" id="QDO88283.1"/>
    </source>
</evidence>